<keyword evidence="2" id="KW-1185">Reference proteome</keyword>
<organism evidence="1 2">
    <name type="scientific">Rugamonas apoptosis</name>
    <dbReference type="NCBI Taxonomy" id="2758570"/>
    <lineage>
        <taxon>Bacteria</taxon>
        <taxon>Pseudomonadati</taxon>
        <taxon>Pseudomonadota</taxon>
        <taxon>Betaproteobacteria</taxon>
        <taxon>Burkholderiales</taxon>
        <taxon>Oxalobacteraceae</taxon>
        <taxon>Telluria group</taxon>
        <taxon>Rugamonas</taxon>
    </lineage>
</organism>
<sequence>MTDQLDLPPALEFTRLINNQFLAAARQLNCASALRTDPRSAEEAIASRADLFRDVSRAYPVASQASGLQCTIVLPAISPTTARLWARLDADDFRVLNKIGRDQYSHVARWMDENTYPAYQDALRHYAPDLYNIIGATRRVRDVSYSPVRQLPAKTRDRGQIALPFDAVEAQRSGHDDAHRCGR</sequence>
<protein>
    <submittedName>
        <fullName evidence="1">Uncharacterized protein</fullName>
    </submittedName>
</protein>
<accession>A0A7W2FF39</accession>
<dbReference type="RefSeq" id="WP_182157358.1">
    <property type="nucleotide sequence ID" value="NZ_JACEZU010000019.1"/>
</dbReference>
<gene>
    <name evidence="1" type="ORF">H3H39_26255</name>
</gene>
<comment type="caution">
    <text evidence="1">The sequence shown here is derived from an EMBL/GenBank/DDBJ whole genome shotgun (WGS) entry which is preliminary data.</text>
</comment>
<name>A0A7W2FF39_9BURK</name>
<evidence type="ECO:0000313" key="2">
    <source>
        <dbReference type="Proteomes" id="UP000573499"/>
    </source>
</evidence>
<dbReference type="AlphaFoldDB" id="A0A7W2FF39"/>
<reference evidence="1 2" key="1">
    <citation type="submission" date="2020-07" db="EMBL/GenBank/DDBJ databases">
        <title>Novel species isolated from subtropical streams in China.</title>
        <authorList>
            <person name="Lu H."/>
        </authorList>
    </citation>
    <scope>NUCLEOTIDE SEQUENCE [LARGE SCALE GENOMIC DNA]</scope>
    <source>
        <strain evidence="1 2">LX47W</strain>
    </source>
</reference>
<proteinExistence type="predicted"/>
<evidence type="ECO:0000313" key="1">
    <source>
        <dbReference type="EMBL" id="MBA5690545.1"/>
    </source>
</evidence>
<dbReference type="EMBL" id="JACEZU010000019">
    <property type="protein sequence ID" value="MBA5690545.1"/>
    <property type="molecule type" value="Genomic_DNA"/>
</dbReference>
<dbReference type="Proteomes" id="UP000573499">
    <property type="component" value="Unassembled WGS sequence"/>
</dbReference>